<dbReference type="AlphaFoldDB" id="A0A0A2A656"/>
<evidence type="ECO:0000313" key="2">
    <source>
        <dbReference type="Proteomes" id="UP000030355"/>
    </source>
</evidence>
<evidence type="ECO:0000313" key="1">
    <source>
        <dbReference type="EMBL" id="KGF96326.1"/>
    </source>
</evidence>
<sequence length="38" mass="4489">MFLPKTMVSIHPYFTIKDGKMYQYIALLEEILVLKEAN</sequence>
<proteinExistence type="predicted"/>
<gene>
    <name evidence="1" type="ORF">EU95_0706</name>
</gene>
<dbReference type="EMBL" id="JNAL01000009">
    <property type="protein sequence ID" value="KGF96326.1"/>
    <property type="molecule type" value="Genomic_DNA"/>
</dbReference>
<protein>
    <submittedName>
        <fullName evidence="1">Uncharacterized protein</fullName>
    </submittedName>
</protein>
<reference evidence="2" key="1">
    <citation type="journal article" date="2014" name="Sci. Data">
        <title>Genomes of diverse isolates of the marine cyanobacterium Prochlorococcus.</title>
        <authorList>
            <person name="Biller S."/>
            <person name="Berube P."/>
            <person name="Thompson J."/>
            <person name="Kelly L."/>
            <person name="Roggensack S."/>
            <person name="Awad L."/>
            <person name="Roache-Johnson K."/>
            <person name="Ding H."/>
            <person name="Giovannoni S.J."/>
            <person name="Moore L.R."/>
            <person name="Chisholm S.W."/>
        </authorList>
    </citation>
    <scope>NUCLEOTIDE SEQUENCE [LARGE SCALE GENOMIC DNA]</scope>
    <source>
        <strain evidence="2">MIT 9201</strain>
    </source>
</reference>
<organism evidence="1 2">
    <name type="scientific">Prochlorococcus marinus str. MIT 9201</name>
    <dbReference type="NCBI Taxonomy" id="93057"/>
    <lineage>
        <taxon>Bacteria</taxon>
        <taxon>Bacillati</taxon>
        <taxon>Cyanobacteriota</taxon>
        <taxon>Cyanophyceae</taxon>
        <taxon>Synechococcales</taxon>
        <taxon>Prochlorococcaceae</taxon>
        <taxon>Prochlorococcus</taxon>
    </lineage>
</organism>
<comment type="caution">
    <text evidence="1">The sequence shown here is derived from an EMBL/GenBank/DDBJ whole genome shotgun (WGS) entry which is preliminary data.</text>
</comment>
<name>A0A0A2A656_PROMR</name>
<dbReference type="Proteomes" id="UP000030355">
    <property type="component" value="Unassembled WGS sequence"/>
</dbReference>
<accession>A0A0A2A656</accession>